<evidence type="ECO:0000313" key="3">
    <source>
        <dbReference type="Proteomes" id="UP000249016"/>
    </source>
</evidence>
<dbReference type="AlphaFoldDB" id="A0A327NLQ6"/>
<keyword evidence="2" id="KW-0808">Transferase</keyword>
<dbReference type="CDD" id="cd04301">
    <property type="entry name" value="NAT_SF"/>
    <property type="match status" value="1"/>
</dbReference>
<evidence type="ECO:0000259" key="1">
    <source>
        <dbReference type="PROSITE" id="PS51186"/>
    </source>
</evidence>
<dbReference type="RefSeq" id="WP_111345416.1">
    <property type="nucleotide sequence ID" value="NZ_QLII01000001.1"/>
</dbReference>
<dbReference type="InterPro" id="IPR000182">
    <property type="entry name" value="GNAT_dom"/>
</dbReference>
<dbReference type="EMBL" id="QLII01000001">
    <property type="protein sequence ID" value="RAI76152.1"/>
    <property type="molecule type" value="Genomic_DNA"/>
</dbReference>
<dbReference type="SUPFAM" id="SSF55729">
    <property type="entry name" value="Acyl-CoA N-acyltransferases (Nat)"/>
    <property type="match status" value="1"/>
</dbReference>
<evidence type="ECO:0000313" key="2">
    <source>
        <dbReference type="EMBL" id="RAI76152.1"/>
    </source>
</evidence>
<proteinExistence type="predicted"/>
<reference evidence="2 3" key="1">
    <citation type="submission" date="2018-06" db="EMBL/GenBank/DDBJ databases">
        <title>Spirosoma sp. HMF3257 Genome sequencing and assembly.</title>
        <authorList>
            <person name="Kang H."/>
            <person name="Cha I."/>
            <person name="Kim H."/>
            <person name="Kang J."/>
            <person name="Joh K."/>
        </authorList>
    </citation>
    <scope>NUCLEOTIDE SEQUENCE [LARGE SCALE GENOMIC DNA]</scope>
    <source>
        <strain evidence="2 3">HMF3257</strain>
    </source>
</reference>
<dbReference type="GO" id="GO:0016747">
    <property type="term" value="F:acyltransferase activity, transferring groups other than amino-acyl groups"/>
    <property type="evidence" value="ECO:0007669"/>
    <property type="project" value="InterPro"/>
</dbReference>
<dbReference type="Proteomes" id="UP000249016">
    <property type="component" value="Unassembled WGS sequence"/>
</dbReference>
<feature type="domain" description="N-acetyltransferase" evidence="1">
    <location>
        <begin position="1"/>
        <end position="145"/>
    </location>
</feature>
<name>A0A327NLQ6_9BACT</name>
<dbReference type="Gene3D" id="3.40.630.30">
    <property type="match status" value="1"/>
</dbReference>
<dbReference type="PROSITE" id="PS51186">
    <property type="entry name" value="GNAT"/>
    <property type="match status" value="1"/>
</dbReference>
<comment type="caution">
    <text evidence="2">The sequence shown here is derived from an EMBL/GenBank/DDBJ whole genome shotgun (WGS) entry which is preliminary data.</text>
</comment>
<protein>
    <submittedName>
        <fullName evidence="2">GNAT family N-acetyltransferase</fullName>
    </submittedName>
</protein>
<gene>
    <name evidence="2" type="ORF">HMF3257_21750</name>
</gene>
<dbReference type="OrthoDB" id="9805924at2"/>
<keyword evidence="3" id="KW-1185">Reference proteome</keyword>
<accession>A0A327NLQ6</accession>
<sequence>MTIKIAQSDADIRRAVPAMLALRSHLTPEEAFERIRAQQASDGFVIAFVEPENPEETVPAVVGYRYLNFLYSGKTLYIDDLSTLPEGRGKGYANALLDFVIDQARQAGCQCVSLDSGQNPARYDAHRLYLNKRFNIASHHFKLDL</sequence>
<organism evidence="2 3">
    <name type="scientific">Spirosoma telluris</name>
    <dbReference type="NCBI Taxonomy" id="2183553"/>
    <lineage>
        <taxon>Bacteria</taxon>
        <taxon>Pseudomonadati</taxon>
        <taxon>Bacteroidota</taxon>
        <taxon>Cytophagia</taxon>
        <taxon>Cytophagales</taxon>
        <taxon>Cytophagaceae</taxon>
        <taxon>Spirosoma</taxon>
    </lineage>
</organism>
<dbReference type="InterPro" id="IPR016181">
    <property type="entry name" value="Acyl_CoA_acyltransferase"/>
</dbReference>
<dbReference type="Pfam" id="PF00583">
    <property type="entry name" value="Acetyltransf_1"/>
    <property type="match status" value="1"/>
</dbReference>